<feature type="domain" description="Ubiquitin-like" evidence="3">
    <location>
        <begin position="1"/>
        <end position="57"/>
    </location>
</feature>
<sequence length="83" mass="8701">TSQETVTQIKALGGSLKGITLENQMVLQAGVPMEATLGQHGVETLTTLEVASHVLGGKVHGTLACAGKVRSKTLKVAKKYEKE</sequence>
<gene>
    <name evidence="4" type="ORF">DBR06_SOUSAS24110018</name>
</gene>
<feature type="non-terminal residue" evidence="4">
    <location>
        <position position="83"/>
    </location>
</feature>
<dbReference type="EMBL" id="QWLN02002118">
    <property type="protein sequence ID" value="TEA40900.1"/>
    <property type="molecule type" value="Genomic_DNA"/>
</dbReference>
<keyword evidence="1" id="KW-0689">Ribosomal protein</keyword>
<dbReference type="Pfam" id="PF04758">
    <property type="entry name" value="Ribosomal_S30"/>
    <property type="match status" value="1"/>
</dbReference>
<dbReference type="Proteomes" id="UP000295264">
    <property type="component" value="Unassembled WGS sequence"/>
</dbReference>
<proteinExistence type="predicted"/>
<evidence type="ECO:0000259" key="3">
    <source>
        <dbReference type="PROSITE" id="PS50053"/>
    </source>
</evidence>
<comment type="caution">
    <text evidence="4">The sequence shown here is derived from an EMBL/GenBank/DDBJ whole genome shotgun (WGS) entry which is preliminary data.</text>
</comment>
<dbReference type="PANTHER" id="PTHR12650">
    <property type="entry name" value="40S RIBOSOMAL PROTEIN S30/UBIQUITIN-LIKE PROTEIN FUBI"/>
    <property type="match status" value="1"/>
</dbReference>
<feature type="non-terminal residue" evidence="4">
    <location>
        <position position="1"/>
    </location>
</feature>
<keyword evidence="2" id="KW-0687">Ribonucleoprotein</keyword>
<dbReference type="GO" id="GO:0003735">
    <property type="term" value="F:structural constituent of ribosome"/>
    <property type="evidence" value="ECO:0007669"/>
    <property type="project" value="InterPro"/>
</dbReference>
<evidence type="ECO:0000256" key="1">
    <source>
        <dbReference type="ARBA" id="ARBA00022980"/>
    </source>
</evidence>
<accession>A0A484H0S0</accession>
<keyword evidence="5" id="KW-1185">Reference proteome</keyword>
<dbReference type="InterPro" id="IPR006846">
    <property type="entry name" value="Ribosomal_eS30"/>
</dbReference>
<dbReference type="PANTHER" id="PTHR12650:SF15">
    <property type="entry name" value="RIBOSOMAL PROTEIN S30, ISOFORM A"/>
    <property type="match status" value="1"/>
</dbReference>
<dbReference type="GO" id="GO:0006412">
    <property type="term" value="P:translation"/>
    <property type="evidence" value="ECO:0007669"/>
    <property type="project" value="InterPro"/>
</dbReference>
<dbReference type="AlphaFoldDB" id="A0A484H0S0"/>
<name>A0A484H0S0_SOUCH</name>
<evidence type="ECO:0000313" key="5">
    <source>
        <dbReference type="Proteomes" id="UP000295264"/>
    </source>
</evidence>
<organism evidence="4 5">
    <name type="scientific">Sousa chinensis</name>
    <name type="common">Indo-pacific humpbacked dolphin</name>
    <name type="synonym">Steno chinensis</name>
    <dbReference type="NCBI Taxonomy" id="103600"/>
    <lineage>
        <taxon>Eukaryota</taxon>
        <taxon>Metazoa</taxon>
        <taxon>Chordata</taxon>
        <taxon>Craniata</taxon>
        <taxon>Vertebrata</taxon>
        <taxon>Euteleostomi</taxon>
        <taxon>Mammalia</taxon>
        <taxon>Eutheria</taxon>
        <taxon>Laurasiatheria</taxon>
        <taxon>Artiodactyla</taxon>
        <taxon>Whippomorpha</taxon>
        <taxon>Cetacea</taxon>
        <taxon>Odontoceti</taxon>
        <taxon>Delphinidae</taxon>
        <taxon>Sousa</taxon>
    </lineage>
</organism>
<dbReference type="InterPro" id="IPR000626">
    <property type="entry name" value="Ubiquitin-like_dom"/>
</dbReference>
<dbReference type="GO" id="GO:0022627">
    <property type="term" value="C:cytosolic small ribosomal subunit"/>
    <property type="evidence" value="ECO:0007669"/>
    <property type="project" value="TreeGrafter"/>
</dbReference>
<evidence type="ECO:0000313" key="4">
    <source>
        <dbReference type="EMBL" id="TEA40900.1"/>
    </source>
</evidence>
<reference evidence="4 5" key="1">
    <citation type="journal article" date="2018" name="Genomics">
        <title>Molecular footprints of inshore aquatic adaptation in Indo-Pacific humpback dolphin (Sousa chinensis).</title>
        <authorList>
            <person name="Ming Y."/>
            <person name="Jian J."/>
            <person name="Yu F."/>
            <person name="Yu X."/>
            <person name="Wang J."/>
            <person name="Liu W."/>
        </authorList>
    </citation>
    <scope>NUCLEOTIDE SEQUENCE [LARGE SCALE GENOMIC DNA]</scope>
    <source>
        <strain evidence="4">MY-2018</strain>
        <tissue evidence="4">Skin</tissue>
    </source>
</reference>
<protein>
    <recommendedName>
        <fullName evidence="3">Ubiquitin-like domain-containing protein</fullName>
    </recommendedName>
</protein>
<evidence type="ECO:0000256" key="2">
    <source>
        <dbReference type="ARBA" id="ARBA00023274"/>
    </source>
</evidence>
<dbReference type="PROSITE" id="PS50053">
    <property type="entry name" value="UBIQUITIN_2"/>
    <property type="match status" value="1"/>
</dbReference>